<dbReference type="AlphaFoldDB" id="A0A9P9IET8"/>
<dbReference type="Gene3D" id="4.10.240.10">
    <property type="entry name" value="Zn(2)-C6 fungal-type DNA-binding domain"/>
    <property type="match status" value="1"/>
</dbReference>
<evidence type="ECO:0000256" key="2">
    <source>
        <dbReference type="ARBA" id="ARBA00023242"/>
    </source>
</evidence>
<feature type="region of interest" description="Disordered" evidence="3">
    <location>
        <begin position="105"/>
        <end position="124"/>
    </location>
</feature>
<dbReference type="GO" id="GO:0005634">
    <property type="term" value="C:nucleus"/>
    <property type="evidence" value="ECO:0007669"/>
    <property type="project" value="UniProtKB-SubCell"/>
</dbReference>
<dbReference type="InterPro" id="IPR021858">
    <property type="entry name" value="Fun_TF"/>
</dbReference>
<dbReference type="PANTHER" id="PTHR37534:SF47">
    <property type="entry name" value="ZN(2)-C6 FUNGAL-TYPE DOMAIN-CONTAINING PROTEIN"/>
    <property type="match status" value="1"/>
</dbReference>
<dbReference type="CDD" id="cd00067">
    <property type="entry name" value="GAL4"/>
    <property type="match status" value="1"/>
</dbReference>
<dbReference type="GO" id="GO:0008270">
    <property type="term" value="F:zinc ion binding"/>
    <property type="evidence" value="ECO:0007669"/>
    <property type="project" value="InterPro"/>
</dbReference>
<evidence type="ECO:0000256" key="3">
    <source>
        <dbReference type="SAM" id="MobiDB-lite"/>
    </source>
</evidence>
<gene>
    <name evidence="5" type="ORF">B0J11DRAFT_101133</name>
</gene>
<evidence type="ECO:0000313" key="6">
    <source>
        <dbReference type="Proteomes" id="UP000700596"/>
    </source>
</evidence>
<dbReference type="GO" id="GO:0000976">
    <property type="term" value="F:transcription cis-regulatory region binding"/>
    <property type="evidence" value="ECO:0007669"/>
    <property type="project" value="TreeGrafter"/>
</dbReference>
<reference evidence="5" key="1">
    <citation type="journal article" date="2021" name="Nat. Commun.">
        <title>Genetic determinants of endophytism in the Arabidopsis root mycobiome.</title>
        <authorList>
            <person name="Mesny F."/>
            <person name="Miyauchi S."/>
            <person name="Thiergart T."/>
            <person name="Pickel B."/>
            <person name="Atanasova L."/>
            <person name="Karlsson M."/>
            <person name="Huettel B."/>
            <person name="Barry K.W."/>
            <person name="Haridas S."/>
            <person name="Chen C."/>
            <person name="Bauer D."/>
            <person name="Andreopoulos W."/>
            <person name="Pangilinan J."/>
            <person name="LaButti K."/>
            <person name="Riley R."/>
            <person name="Lipzen A."/>
            <person name="Clum A."/>
            <person name="Drula E."/>
            <person name="Henrissat B."/>
            <person name="Kohler A."/>
            <person name="Grigoriev I.V."/>
            <person name="Martin F.M."/>
            <person name="Hacquard S."/>
        </authorList>
    </citation>
    <scope>NUCLEOTIDE SEQUENCE</scope>
    <source>
        <strain evidence="5">MPI-CAGE-CH-0243</strain>
    </source>
</reference>
<feature type="region of interest" description="Disordered" evidence="3">
    <location>
        <begin position="559"/>
        <end position="579"/>
    </location>
</feature>
<feature type="domain" description="Zn(2)-C6 fungal-type" evidence="4">
    <location>
        <begin position="62"/>
        <end position="90"/>
    </location>
</feature>
<protein>
    <submittedName>
        <fullName evidence="5">Fungal-specific transcription factor domain-containing protein</fullName>
    </submittedName>
</protein>
<proteinExistence type="predicted"/>
<sequence length="792" mass="88639">MAEIITIPSTSLFLTSPPDHPGPAKKQARRPHQQSPQHRKDESKPSDSTGVTKRKQSKSRNGCITCKAKRLKCDETKPTCQQCSKRNVECGGYKKDFKWRAFEEGTFTGKPPGKSGKDASPPAPTPIAHLDMPMPNTYYHVPPSPASFVMHPHHQQHPPHTSAFESQYPPMCDPYAIPHSSPYIMAPPPISPIMDHFMSASVESPSTMFEAESIDTRPSKTTAASSVSSGQSPRIIDLLLPGTDLSVPPEEYMEYRSQFPESFYQPTGYTPPADSIEDDDIEEIPRDFNPDHEQWAMRMPSPTPSNSSTSSTDSNRVALFSQPTFSLSSPEMLTRRFDRQTCGILSVKDGPTENPWRTLVWPLARDCPALYHAISSMTSFHGSRDVPMLRIQGIDHMRTSVHALAASLQNMRVDAAISTTLVLAFSESWDQHISTGINHIKGAKLLIDKALSEHQHTPLQGEDFSRLKFLCNSWIYMDVIARLTSDDDDESNDFDLVSDAIYMNSQTDIQLDPLMGCASTLFPVIGRVANLVRKVRKIGRNGPKIISQAVELRAQLEAWEPPSGIEDPEDESTKPESSRKTAEAYKYATLLYLHQAVPEAPSRPSAALAKDALCALAAVEPQSRSVIVHIYPLMAAGCEAVEPEEREWVQERWEMLSQRMKLGIIEKCVDVTKEVWDRRDAYAAERDEMQFYQGEGNISSPTLKRGFDSMSDDIYAAGDFCWLDVGNKRRALDNTELFSTPLPQPMAIKVERNESKRRSELQTELLAPELTVRGRLHWLGVMKDWGWEVLLG</sequence>
<dbReference type="PROSITE" id="PS50048">
    <property type="entry name" value="ZN2_CY6_FUNGAL_2"/>
    <property type="match status" value="1"/>
</dbReference>
<dbReference type="SUPFAM" id="SSF57701">
    <property type="entry name" value="Zn2/Cys6 DNA-binding domain"/>
    <property type="match status" value="1"/>
</dbReference>
<dbReference type="PANTHER" id="PTHR37534">
    <property type="entry name" value="TRANSCRIPTIONAL ACTIVATOR PROTEIN UGA3"/>
    <property type="match status" value="1"/>
</dbReference>
<dbReference type="Pfam" id="PF11951">
    <property type="entry name" value="Fungal_trans_2"/>
    <property type="match status" value="1"/>
</dbReference>
<accession>A0A9P9IET8</accession>
<dbReference type="OrthoDB" id="3886144at2759"/>
<organism evidence="5 6">
    <name type="scientific">Dendryphion nanum</name>
    <dbReference type="NCBI Taxonomy" id="256645"/>
    <lineage>
        <taxon>Eukaryota</taxon>
        <taxon>Fungi</taxon>
        <taxon>Dikarya</taxon>
        <taxon>Ascomycota</taxon>
        <taxon>Pezizomycotina</taxon>
        <taxon>Dothideomycetes</taxon>
        <taxon>Pleosporomycetidae</taxon>
        <taxon>Pleosporales</taxon>
        <taxon>Torulaceae</taxon>
        <taxon>Dendryphion</taxon>
    </lineage>
</organism>
<comment type="caution">
    <text evidence="5">The sequence shown here is derived from an EMBL/GenBank/DDBJ whole genome shotgun (WGS) entry which is preliminary data.</text>
</comment>
<feature type="region of interest" description="Disordered" evidence="3">
    <location>
        <begin position="1"/>
        <end position="61"/>
    </location>
</feature>
<dbReference type="EMBL" id="JAGMWT010000014">
    <property type="protein sequence ID" value="KAH7116795.1"/>
    <property type="molecule type" value="Genomic_DNA"/>
</dbReference>
<comment type="subcellular location">
    <subcellularLocation>
        <location evidence="1">Nucleus</location>
    </subcellularLocation>
</comment>
<keyword evidence="2" id="KW-0539">Nucleus</keyword>
<dbReference type="SMART" id="SM00066">
    <property type="entry name" value="GAL4"/>
    <property type="match status" value="1"/>
</dbReference>
<evidence type="ECO:0000313" key="5">
    <source>
        <dbReference type="EMBL" id="KAH7116795.1"/>
    </source>
</evidence>
<dbReference type="PROSITE" id="PS00463">
    <property type="entry name" value="ZN2_CY6_FUNGAL_1"/>
    <property type="match status" value="1"/>
</dbReference>
<dbReference type="GO" id="GO:0045944">
    <property type="term" value="P:positive regulation of transcription by RNA polymerase II"/>
    <property type="evidence" value="ECO:0007669"/>
    <property type="project" value="TreeGrafter"/>
</dbReference>
<dbReference type="InterPro" id="IPR001138">
    <property type="entry name" value="Zn2Cys6_DnaBD"/>
</dbReference>
<dbReference type="GO" id="GO:0000981">
    <property type="term" value="F:DNA-binding transcription factor activity, RNA polymerase II-specific"/>
    <property type="evidence" value="ECO:0007669"/>
    <property type="project" value="InterPro"/>
</dbReference>
<dbReference type="Proteomes" id="UP000700596">
    <property type="component" value="Unassembled WGS sequence"/>
</dbReference>
<evidence type="ECO:0000259" key="4">
    <source>
        <dbReference type="PROSITE" id="PS50048"/>
    </source>
</evidence>
<dbReference type="InterPro" id="IPR036864">
    <property type="entry name" value="Zn2-C6_fun-type_DNA-bd_sf"/>
</dbReference>
<keyword evidence="6" id="KW-1185">Reference proteome</keyword>
<evidence type="ECO:0000256" key="1">
    <source>
        <dbReference type="ARBA" id="ARBA00004123"/>
    </source>
</evidence>
<name>A0A9P9IET8_9PLEO</name>
<dbReference type="Pfam" id="PF00172">
    <property type="entry name" value="Zn_clus"/>
    <property type="match status" value="1"/>
</dbReference>